<organism evidence="1 2">
    <name type="scientific">Beutenbergia cavernae (strain ATCC BAA-8 / DSM 12333 / CCUG 43141 / JCM 11478 / NBRC 16432 / NCIMB 13614 / HKI 0122)</name>
    <dbReference type="NCBI Taxonomy" id="471853"/>
    <lineage>
        <taxon>Bacteria</taxon>
        <taxon>Bacillati</taxon>
        <taxon>Actinomycetota</taxon>
        <taxon>Actinomycetes</taxon>
        <taxon>Micrococcales</taxon>
        <taxon>Beutenbergiaceae</taxon>
        <taxon>Beutenbergia</taxon>
    </lineage>
</organism>
<dbReference type="OrthoDB" id="5069720at2"/>
<accession>C5BW80</accession>
<dbReference type="RefSeq" id="WP_012725318.1">
    <property type="nucleotide sequence ID" value="NC_012669.1"/>
</dbReference>
<gene>
    <name evidence="1" type="ordered locus">Bcav_0273</name>
</gene>
<sequence>MTLGTESAVVPAAPEAVLATIRSVLEAKRYRVTDAPPGGRITFVTRKTMLNWELDGIAQVAPVQGGTQVSVTLQSRSDRPQALMDGSKNAKAAKKLVKEIVEAG</sequence>
<dbReference type="AlphaFoldDB" id="C5BW80"/>
<reference evidence="1 2" key="1">
    <citation type="journal article" date="2009" name="Stand. Genomic Sci.">
        <title>Complete genome sequence of Beutenbergia cavernae type strain (HKI 0122).</title>
        <authorList>
            <person name="Land M."/>
            <person name="Pukall R."/>
            <person name="Abt B."/>
            <person name="Goker M."/>
            <person name="Rohde M."/>
            <person name="Glavina Del Rio T."/>
            <person name="Tice H."/>
            <person name="Copeland A."/>
            <person name="Cheng J.F."/>
            <person name="Lucas S."/>
            <person name="Chen F."/>
            <person name="Nolan M."/>
            <person name="Bruce D."/>
            <person name="Goodwin L."/>
            <person name="Pitluck S."/>
            <person name="Ivanova N."/>
            <person name="Mavromatis K."/>
            <person name="Ovchinnikova G."/>
            <person name="Pati A."/>
            <person name="Chen A."/>
            <person name="Palaniappan K."/>
            <person name="Hauser L."/>
            <person name="Chang Y.J."/>
            <person name="Jefferies C.C."/>
            <person name="Saunders E."/>
            <person name="Brettin T."/>
            <person name="Detter J.C."/>
            <person name="Han C."/>
            <person name="Chain P."/>
            <person name="Bristow J."/>
            <person name="Eisen J.A."/>
            <person name="Markowitz V."/>
            <person name="Hugenholtz P."/>
            <person name="Kyrpides N.C."/>
            <person name="Klenk H.P."/>
            <person name="Lapidus A."/>
        </authorList>
    </citation>
    <scope>NUCLEOTIDE SEQUENCE [LARGE SCALE GENOMIC DNA]</scope>
    <source>
        <strain evidence="2">ATCC BAA-8 / DSM 12333 / NBRC 16432</strain>
    </source>
</reference>
<dbReference type="EMBL" id="CP001618">
    <property type="protein sequence ID" value="ACQ78538.1"/>
    <property type="molecule type" value="Genomic_DNA"/>
</dbReference>
<dbReference type="Proteomes" id="UP000007962">
    <property type="component" value="Chromosome"/>
</dbReference>
<evidence type="ECO:0000313" key="1">
    <source>
        <dbReference type="EMBL" id="ACQ78538.1"/>
    </source>
</evidence>
<dbReference type="HOGENOM" id="CLU_2244690_0_0_11"/>
<proteinExistence type="predicted"/>
<protein>
    <recommendedName>
        <fullName evidence="3">DUF1499 domain-containing protein</fullName>
    </recommendedName>
</protein>
<name>C5BW80_BEUC1</name>
<dbReference type="KEGG" id="bcv:Bcav_0273"/>
<keyword evidence="2" id="KW-1185">Reference proteome</keyword>
<evidence type="ECO:0008006" key="3">
    <source>
        <dbReference type="Google" id="ProtNLM"/>
    </source>
</evidence>
<evidence type="ECO:0000313" key="2">
    <source>
        <dbReference type="Proteomes" id="UP000007962"/>
    </source>
</evidence>